<proteinExistence type="predicted"/>
<protein>
    <submittedName>
        <fullName evidence="2">Unannotated protein</fullName>
    </submittedName>
</protein>
<name>A0A6J6ZZE8_9ZZZZ</name>
<evidence type="ECO:0000313" key="2">
    <source>
        <dbReference type="EMBL" id="CAB4825778.1"/>
    </source>
</evidence>
<reference evidence="2" key="1">
    <citation type="submission" date="2020-05" db="EMBL/GenBank/DDBJ databases">
        <authorList>
            <person name="Chiriac C."/>
            <person name="Salcher M."/>
            <person name="Ghai R."/>
            <person name="Kavagutti S V."/>
        </authorList>
    </citation>
    <scope>NUCLEOTIDE SEQUENCE</scope>
</reference>
<gene>
    <name evidence="2" type="ORF">UFOPK3139_01010</name>
</gene>
<feature type="domain" description="Alpha/beta hydrolase" evidence="1">
    <location>
        <begin position="4"/>
        <end position="455"/>
    </location>
</feature>
<organism evidence="2">
    <name type="scientific">freshwater metagenome</name>
    <dbReference type="NCBI Taxonomy" id="449393"/>
    <lineage>
        <taxon>unclassified sequences</taxon>
        <taxon>metagenomes</taxon>
        <taxon>ecological metagenomes</taxon>
    </lineage>
</organism>
<dbReference type="AlphaFoldDB" id="A0A6J6ZZE8"/>
<sequence length="464" mass="50182">MTLTGPISGGSHGWPFAMAVRDIGALGYIEEEYILEGEATPYELTSGTSYGADGRWHVRAVEGRPFCTRVLVRRPVDPAQFNGCVLVVWANVTAGFEVIEWESTEALNGYAWAFVSAQYVGLHGADDASPSGLVNWDPDRYGSLHISSDDLSYDIFTQAAEAVGPLRPTADDLHLTDPLGGLDVQHIVAVGSSQSAARLATYHNAIQPITEAFDGFLLDVYFGTAAPLGDDPTMRLAPDDHDGAVARNARLLTGIHHLRTDSSAATLVFNTECEALALAPVRQCDDDQLRLWEVAGGSHYSTHTWIDMNAKATRDFGAPFIADVRPGLHVSDLAVQPARDAALHALVEWVRTGGPPPEQPRLDVDLNGGGLVRDAHGIALGGIRLPEVDVPIATYQGTNDQPGLGWLGGSMSPFEPATLHAAYPTRQDYIDRYERSARAASRTGVLLPRDRDTMVERARARDLW</sequence>
<dbReference type="EMBL" id="CAFABA010000032">
    <property type="protein sequence ID" value="CAB4825778.1"/>
    <property type="molecule type" value="Genomic_DNA"/>
</dbReference>
<accession>A0A6J6ZZE8</accession>
<dbReference type="InterPro" id="IPR045394">
    <property type="entry name" value="Abhydrolase_dom"/>
</dbReference>
<dbReference type="Pfam" id="PF20091">
    <property type="entry name" value="Abhydrolase_10"/>
    <property type="match status" value="1"/>
</dbReference>
<evidence type="ECO:0000259" key="1">
    <source>
        <dbReference type="Pfam" id="PF20091"/>
    </source>
</evidence>